<accession>A0A8R1IX31</accession>
<name>A0A8R1IX31_CAEJA</name>
<dbReference type="Proteomes" id="UP000005237">
    <property type="component" value="Unassembled WGS sequence"/>
</dbReference>
<protein>
    <submittedName>
        <fullName evidence="1">Uncharacterized protein</fullName>
    </submittedName>
</protein>
<reference evidence="2" key="1">
    <citation type="submission" date="2010-08" db="EMBL/GenBank/DDBJ databases">
        <authorList>
            <consortium name="Caenorhabditis japonica Sequencing Consortium"/>
            <person name="Wilson R.K."/>
        </authorList>
    </citation>
    <scope>NUCLEOTIDE SEQUENCE [LARGE SCALE GENOMIC DNA]</scope>
    <source>
        <strain evidence="2">DF5081</strain>
    </source>
</reference>
<dbReference type="AlphaFoldDB" id="A0A8R1IX31"/>
<reference evidence="1" key="2">
    <citation type="submission" date="2022-06" db="UniProtKB">
        <authorList>
            <consortium name="EnsemblMetazoa"/>
        </authorList>
    </citation>
    <scope>IDENTIFICATION</scope>
    <source>
        <strain evidence="1">DF5081</strain>
    </source>
</reference>
<evidence type="ECO:0000313" key="1">
    <source>
        <dbReference type="EnsemblMetazoa" id="CJA42940.1"/>
    </source>
</evidence>
<organism evidence="1 2">
    <name type="scientific">Caenorhabditis japonica</name>
    <dbReference type="NCBI Taxonomy" id="281687"/>
    <lineage>
        <taxon>Eukaryota</taxon>
        <taxon>Metazoa</taxon>
        <taxon>Ecdysozoa</taxon>
        <taxon>Nematoda</taxon>
        <taxon>Chromadorea</taxon>
        <taxon>Rhabditida</taxon>
        <taxon>Rhabditina</taxon>
        <taxon>Rhabditomorpha</taxon>
        <taxon>Rhabditoidea</taxon>
        <taxon>Rhabditidae</taxon>
        <taxon>Peloderinae</taxon>
        <taxon>Caenorhabditis</taxon>
    </lineage>
</organism>
<keyword evidence="2" id="KW-1185">Reference proteome</keyword>
<sequence>MSTICSSMPSSSSSSFYYSDSPFDTNNNTAKSDLEIQKIHSVSRRSSRRRSSLADVVADVNRVSDSIFRKFVNSTLTLVATMREKEKRSVKQLIFDVVRFSTKNHRKTSSNCVEFWFRGVSKP</sequence>
<dbReference type="EnsemblMetazoa" id="CJA42940.1">
    <property type="protein sequence ID" value="CJA42940.1"/>
    <property type="gene ID" value="WBGene00218788"/>
</dbReference>
<evidence type="ECO:0000313" key="2">
    <source>
        <dbReference type="Proteomes" id="UP000005237"/>
    </source>
</evidence>
<proteinExistence type="predicted"/>